<name>A0A0F9PK32_9ZZZZ</name>
<sequence length="257" mass="29306">MLPFLLRLVEFSNSVLEGIEKYGWDFDWIFQTHPNARFDLESLKLAKKAGCYLFSYGLESASPAVLKSMNKKMDISQVAGVIEMAEEAGVGFASNLIFGDIAETPDTIAESLAFWMKYGIRSDVFVGEVKPYPGSKLFDIATERGLIPDKKAYYENITNIKINMTTMSDEVYAALLKVAVFIDSQWFFIKNTNNTRYSRENTNGLYKTYTGREYYNIKTDCPYCGKEVDYRELMDEPPFWLGTGCTNCHRKIKVEVA</sequence>
<keyword evidence="4" id="KW-0408">Iron</keyword>
<dbReference type="InterPro" id="IPR051198">
    <property type="entry name" value="BchE-like"/>
</dbReference>
<protein>
    <recommendedName>
        <fullName evidence="7">Radical SAM core domain-containing protein</fullName>
    </recommendedName>
</protein>
<comment type="cofactor">
    <cofactor evidence="1">
        <name>[4Fe-4S] cluster</name>
        <dbReference type="ChEBI" id="CHEBI:49883"/>
    </cofactor>
</comment>
<dbReference type="AlphaFoldDB" id="A0A0F9PK32"/>
<evidence type="ECO:0000256" key="5">
    <source>
        <dbReference type="ARBA" id="ARBA00023014"/>
    </source>
</evidence>
<evidence type="ECO:0000313" key="6">
    <source>
        <dbReference type="EMBL" id="KKN01381.1"/>
    </source>
</evidence>
<dbReference type="GO" id="GO:0005829">
    <property type="term" value="C:cytosol"/>
    <property type="evidence" value="ECO:0007669"/>
    <property type="project" value="TreeGrafter"/>
</dbReference>
<accession>A0A0F9PK32</accession>
<keyword evidence="2" id="KW-0949">S-adenosyl-L-methionine</keyword>
<proteinExistence type="predicted"/>
<dbReference type="InterPro" id="IPR058240">
    <property type="entry name" value="rSAM_sf"/>
</dbReference>
<reference evidence="6" key="1">
    <citation type="journal article" date="2015" name="Nature">
        <title>Complex archaea that bridge the gap between prokaryotes and eukaryotes.</title>
        <authorList>
            <person name="Spang A."/>
            <person name="Saw J.H."/>
            <person name="Jorgensen S.L."/>
            <person name="Zaremba-Niedzwiedzka K."/>
            <person name="Martijn J."/>
            <person name="Lind A.E."/>
            <person name="van Eijk R."/>
            <person name="Schleper C."/>
            <person name="Guy L."/>
            <person name="Ettema T.J."/>
        </authorList>
    </citation>
    <scope>NUCLEOTIDE SEQUENCE</scope>
</reference>
<evidence type="ECO:0000256" key="1">
    <source>
        <dbReference type="ARBA" id="ARBA00001966"/>
    </source>
</evidence>
<dbReference type="GO" id="GO:0051536">
    <property type="term" value="F:iron-sulfur cluster binding"/>
    <property type="evidence" value="ECO:0007669"/>
    <property type="project" value="UniProtKB-KW"/>
</dbReference>
<organism evidence="6">
    <name type="scientific">marine sediment metagenome</name>
    <dbReference type="NCBI Taxonomy" id="412755"/>
    <lineage>
        <taxon>unclassified sequences</taxon>
        <taxon>metagenomes</taxon>
        <taxon>ecological metagenomes</taxon>
    </lineage>
</organism>
<dbReference type="PANTHER" id="PTHR43409:SF16">
    <property type="entry name" value="SLR0320 PROTEIN"/>
    <property type="match status" value="1"/>
</dbReference>
<keyword evidence="5" id="KW-0411">Iron-sulfur</keyword>
<gene>
    <name evidence="6" type="ORF">LCGC14_1128300</name>
</gene>
<evidence type="ECO:0000256" key="2">
    <source>
        <dbReference type="ARBA" id="ARBA00022691"/>
    </source>
</evidence>
<dbReference type="PANTHER" id="PTHR43409">
    <property type="entry name" value="ANAEROBIC MAGNESIUM-PROTOPORPHYRIN IX MONOMETHYL ESTER CYCLASE-RELATED"/>
    <property type="match status" value="1"/>
</dbReference>
<dbReference type="EMBL" id="LAZR01005268">
    <property type="protein sequence ID" value="KKN01381.1"/>
    <property type="molecule type" value="Genomic_DNA"/>
</dbReference>
<dbReference type="SUPFAM" id="SSF102114">
    <property type="entry name" value="Radical SAM enzymes"/>
    <property type="match status" value="1"/>
</dbReference>
<keyword evidence="3" id="KW-0479">Metal-binding</keyword>
<evidence type="ECO:0000256" key="3">
    <source>
        <dbReference type="ARBA" id="ARBA00022723"/>
    </source>
</evidence>
<dbReference type="Gene3D" id="3.30.750.200">
    <property type="match status" value="1"/>
</dbReference>
<evidence type="ECO:0000256" key="4">
    <source>
        <dbReference type="ARBA" id="ARBA00023004"/>
    </source>
</evidence>
<comment type="caution">
    <text evidence="6">The sequence shown here is derived from an EMBL/GenBank/DDBJ whole genome shotgun (WGS) entry which is preliminary data.</text>
</comment>
<evidence type="ECO:0008006" key="7">
    <source>
        <dbReference type="Google" id="ProtNLM"/>
    </source>
</evidence>
<dbReference type="GO" id="GO:0046872">
    <property type="term" value="F:metal ion binding"/>
    <property type="evidence" value="ECO:0007669"/>
    <property type="project" value="UniProtKB-KW"/>
</dbReference>